<dbReference type="EMBL" id="JARPXL010000008">
    <property type="protein sequence ID" value="MDT2544595.1"/>
    <property type="molecule type" value="Genomic_DNA"/>
</dbReference>
<name>A0AAW8T9R2_9ENTE</name>
<feature type="domain" description="PTS EIIA type-1" evidence="8">
    <location>
        <begin position="26"/>
        <end position="130"/>
    </location>
</feature>
<accession>A0AAW8T9R2</accession>
<dbReference type="PANTHER" id="PTHR45008">
    <property type="entry name" value="PTS SYSTEM GLUCOSE-SPECIFIC EIIA COMPONENT"/>
    <property type="match status" value="1"/>
</dbReference>
<dbReference type="PANTHER" id="PTHR45008:SF1">
    <property type="entry name" value="PTS SYSTEM GLUCOSE-SPECIFIC EIIA COMPONENT"/>
    <property type="match status" value="1"/>
</dbReference>
<evidence type="ECO:0000256" key="3">
    <source>
        <dbReference type="ARBA" id="ARBA00022448"/>
    </source>
</evidence>
<evidence type="ECO:0000256" key="2">
    <source>
        <dbReference type="ARBA" id="ARBA00004651"/>
    </source>
</evidence>
<reference evidence="9" key="1">
    <citation type="submission" date="2023-03" db="EMBL/GenBank/DDBJ databases">
        <authorList>
            <person name="Shen W."/>
            <person name="Cai J."/>
        </authorList>
    </citation>
    <scope>NUCLEOTIDE SEQUENCE</scope>
    <source>
        <strain evidence="9">Y15</strain>
    </source>
</reference>
<dbReference type="InterPro" id="IPR050890">
    <property type="entry name" value="PTS_EIIA_component"/>
</dbReference>
<gene>
    <name evidence="9" type="ORF">P7D69_09620</name>
</gene>
<dbReference type="GO" id="GO:0005737">
    <property type="term" value="C:cytoplasm"/>
    <property type="evidence" value="ECO:0007669"/>
    <property type="project" value="UniProtKB-SubCell"/>
</dbReference>
<keyword evidence="7" id="KW-0418">Kinase</keyword>
<dbReference type="PROSITE" id="PS00371">
    <property type="entry name" value="PTS_EIIA_TYPE_1_HIS"/>
    <property type="match status" value="1"/>
</dbReference>
<dbReference type="Pfam" id="PF00358">
    <property type="entry name" value="PTS_EIIA_1"/>
    <property type="match status" value="1"/>
</dbReference>
<dbReference type="InterPro" id="IPR011055">
    <property type="entry name" value="Dup_hybrid_motif"/>
</dbReference>
<comment type="subcellular location">
    <subcellularLocation>
        <location evidence="2">Cell membrane</location>
        <topology evidence="2">Multi-pass membrane protein</topology>
    </subcellularLocation>
    <subcellularLocation>
        <location evidence="1">Cytoplasm</location>
    </subcellularLocation>
</comment>
<evidence type="ECO:0000256" key="1">
    <source>
        <dbReference type="ARBA" id="ARBA00004496"/>
    </source>
</evidence>
<organism evidence="9 10">
    <name type="scientific">Enterococcus raffinosus</name>
    <dbReference type="NCBI Taxonomy" id="71452"/>
    <lineage>
        <taxon>Bacteria</taxon>
        <taxon>Bacillati</taxon>
        <taxon>Bacillota</taxon>
        <taxon>Bacilli</taxon>
        <taxon>Lactobacillales</taxon>
        <taxon>Enterococcaceae</taxon>
        <taxon>Enterococcus</taxon>
    </lineage>
</organism>
<dbReference type="GO" id="GO:0016301">
    <property type="term" value="F:kinase activity"/>
    <property type="evidence" value="ECO:0007669"/>
    <property type="project" value="UniProtKB-KW"/>
</dbReference>
<comment type="caution">
    <text evidence="9">The sequence shown here is derived from an EMBL/GenBank/DDBJ whole genome shotgun (WGS) entry which is preliminary data.</text>
</comment>
<evidence type="ECO:0000256" key="6">
    <source>
        <dbReference type="ARBA" id="ARBA00022683"/>
    </source>
</evidence>
<dbReference type="AlphaFoldDB" id="A0AAW8T9R2"/>
<dbReference type="GO" id="GO:0005886">
    <property type="term" value="C:plasma membrane"/>
    <property type="evidence" value="ECO:0007669"/>
    <property type="project" value="UniProtKB-SubCell"/>
</dbReference>
<dbReference type="RefSeq" id="WP_222227440.1">
    <property type="nucleotide sequence ID" value="NZ_CP081847.1"/>
</dbReference>
<evidence type="ECO:0000256" key="5">
    <source>
        <dbReference type="ARBA" id="ARBA00022679"/>
    </source>
</evidence>
<sequence length="153" mass="16514">MGLFNKKSIVYSPVNGAVKSIEKVNDEMFSTKALGDGFAVEPFDGTIVAPIEGTVMSIFPTKHAISLKTKQGLEVLVHIGIDTVELNGSGFTIKVEEGEKVTAETVLAEVDFNFLESKGKDTDVMVIFTNLDKKVLELEEGQSSSGKEIGMIK</sequence>
<evidence type="ECO:0000256" key="7">
    <source>
        <dbReference type="ARBA" id="ARBA00022777"/>
    </source>
</evidence>
<dbReference type="NCBIfam" id="TIGR00830">
    <property type="entry name" value="PTBA"/>
    <property type="match status" value="1"/>
</dbReference>
<keyword evidence="3" id="KW-0813">Transport</keyword>
<keyword evidence="5" id="KW-0808">Transferase</keyword>
<dbReference type="Gene3D" id="2.70.70.10">
    <property type="entry name" value="Glucose Permease (Domain IIA)"/>
    <property type="match status" value="1"/>
</dbReference>
<evidence type="ECO:0000259" key="8">
    <source>
        <dbReference type="PROSITE" id="PS51093"/>
    </source>
</evidence>
<dbReference type="GO" id="GO:0009401">
    <property type="term" value="P:phosphoenolpyruvate-dependent sugar phosphotransferase system"/>
    <property type="evidence" value="ECO:0007669"/>
    <property type="project" value="UniProtKB-KW"/>
</dbReference>
<dbReference type="Proteomes" id="UP001254770">
    <property type="component" value="Unassembled WGS sequence"/>
</dbReference>
<keyword evidence="4 9" id="KW-0762">Sugar transport</keyword>
<evidence type="ECO:0000313" key="9">
    <source>
        <dbReference type="EMBL" id="MDT2544595.1"/>
    </source>
</evidence>
<evidence type="ECO:0000313" key="10">
    <source>
        <dbReference type="Proteomes" id="UP001254770"/>
    </source>
</evidence>
<keyword evidence="6" id="KW-0598">Phosphotransferase system</keyword>
<dbReference type="InterPro" id="IPR001127">
    <property type="entry name" value="PTS_EIIA_1_perm"/>
</dbReference>
<evidence type="ECO:0000256" key="4">
    <source>
        <dbReference type="ARBA" id="ARBA00022597"/>
    </source>
</evidence>
<dbReference type="PROSITE" id="PS51093">
    <property type="entry name" value="PTS_EIIA_TYPE_1"/>
    <property type="match status" value="1"/>
</dbReference>
<protein>
    <submittedName>
        <fullName evidence="9">PTS glucose transporter subunit IIA</fullName>
    </submittedName>
</protein>
<dbReference type="SUPFAM" id="SSF51261">
    <property type="entry name" value="Duplicated hybrid motif"/>
    <property type="match status" value="1"/>
</dbReference>
<proteinExistence type="predicted"/>
<dbReference type="FunFam" id="2.70.70.10:FF:000001">
    <property type="entry name" value="PTS system glucose-specific IIA component"/>
    <property type="match status" value="1"/>
</dbReference>